<keyword evidence="3" id="KW-1185">Reference proteome</keyword>
<dbReference type="InterPro" id="IPR000835">
    <property type="entry name" value="HTH_MarR-typ"/>
</dbReference>
<dbReference type="GO" id="GO:0003700">
    <property type="term" value="F:DNA-binding transcription factor activity"/>
    <property type="evidence" value="ECO:0007669"/>
    <property type="project" value="InterPro"/>
</dbReference>
<feature type="domain" description="HTH marR-type" evidence="1">
    <location>
        <begin position="3"/>
        <end position="134"/>
    </location>
</feature>
<evidence type="ECO:0000259" key="1">
    <source>
        <dbReference type="PROSITE" id="PS50995"/>
    </source>
</evidence>
<evidence type="ECO:0000313" key="3">
    <source>
        <dbReference type="Proteomes" id="UP000517712"/>
    </source>
</evidence>
<comment type="caution">
    <text evidence="2">The sequence shown here is derived from an EMBL/GenBank/DDBJ whole genome shotgun (WGS) entry which is preliminary data.</text>
</comment>
<protein>
    <submittedName>
        <fullName evidence="2">DNA-binding MarR family transcriptional regulator</fullName>
    </submittedName>
</protein>
<dbReference type="RefSeq" id="WP_184283953.1">
    <property type="nucleotide sequence ID" value="NZ_BAAAPG010000001.1"/>
</dbReference>
<proteinExistence type="predicted"/>
<accession>A0A7W9FC88</accession>
<keyword evidence="2" id="KW-0238">DNA-binding</keyword>
<name>A0A7W9FC88_9MICO</name>
<dbReference type="PANTHER" id="PTHR39515">
    <property type="entry name" value="CONSERVED PROTEIN"/>
    <property type="match status" value="1"/>
</dbReference>
<dbReference type="PANTHER" id="PTHR39515:SF2">
    <property type="entry name" value="HTH-TYPE TRANSCRIPTIONAL REGULATOR RV0880"/>
    <property type="match status" value="1"/>
</dbReference>
<gene>
    <name evidence="2" type="ORF">HD600_002447</name>
</gene>
<dbReference type="CDD" id="cd00090">
    <property type="entry name" value="HTH_ARSR"/>
    <property type="match status" value="1"/>
</dbReference>
<dbReference type="SMART" id="SM00347">
    <property type="entry name" value="HTH_MARR"/>
    <property type="match status" value="1"/>
</dbReference>
<dbReference type="InterPro" id="IPR011991">
    <property type="entry name" value="ArsR-like_HTH"/>
</dbReference>
<dbReference type="InterPro" id="IPR036390">
    <property type="entry name" value="WH_DNA-bd_sf"/>
</dbReference>
<dbReference type="InterPro" id="IPR052526">
    <property type="entry name" value="HTH-type_Bedaq_tolerance"/>
</dbReference>
<dbReference type="SUPFAM" id="SSF46785">
    <property type="entry name" value="Winged helix' DNA-binding domain"/>
    <property type="match status" value="1"/>
</dbReference>
<dbReference type="Pfam" id="PF12802">
    <property type="entry name" value="MarR_2"/>
    <property type="match status" value="1"/>
</dbReference>
<sequence>MQRDEIISSIVMSAHALARIAAQEARNDAPAAQWRILTILEKEPGRRVGELARASRATQPGVTRLLGDLERAGLVTRTPDERDSRATVVHITPNGAAALAHWRESFRETLAPRFAGLDADDWAALDRAAEILTAHSIESTTTTGEHE</sequence>
<evidence type="ECO:0000313" key="2">
    <source>
        <dbReference type="EMBL" id="MBB5743950.1"/>
    </source>
</evidence>
<reference evidence="2 3" key="1">
    <citation type="submission" date="2020-08" db="EMBL/GenBank/DDBJ databases">
        <title>Sequencing the genomes of 1000 actinobacteria strains.</title>
        <authorList>
            <person name="Klenk H.-P."/>
        </authorList>
    </citation>
    <scope>NUCLEOTIDE SEQUENCE [LARGE SCALE GENOMIC DNA]</scope>
    <source>
        <strain evidence="2 3">DSM 24823</strain>
    </source>
</reference>
<organism evidence="2 3">
    <name type="scientific">Microbacterium ginsengiterrae</name>
    <dbReference type="NCBI Taxonomy" id="546115"/>
    <lineage>
        <taxon>Bacteria</taxon>
        <taxon>Bacillati</taxon>
        <taxon>Actinomycetota</taxon>
        <taxon>Actinomycetes</taxon>
        <taxon>Micrococcales</taxon>
        <taxon>Microbacteriaceae</taxon>
        <taxon>Microbacterium</taxon>
    </lineage>
</organism>
<dbReference type="Proteomes" id="UP000517712">
    <property type="component" value="Unassembled WGS sequence"/>
</dbReference>
<dbReference type="Gene3D" id="1.10.10.10">
    <property type="entry name" value="Winged helix-like DNA-binding domain superfamily/Winged helix DNA-binding domain"/>
    <property type="match status" value="1"/>
</dbReference>
<dbReference type="PROSITE" id="PS50995">
    <property type="entry name" value="HTH_MARR_2"/>
    <property type="match status" value="1"/>
</dbReference>
<dbReference type="AlphaFoldDB" id="A0A7W9FC88"/>
<dbReference type="EMBL" id="JACHMU010000001">
    <property type="protein sequence ID" value="MBB5743950.1"/>
    <property type="molecule type" value="Genomic_DNA"/>
</dbReference>
<dbReference type="GO" id="GO:0003677">
    <property type="term" value="F:DNA binding"/>
    <property type="evidence" value="ECO:0007669"/>
    <property type="project" value="UniProtKB-KW"/>
</dbReference>
<dbReference type="InterPro" id="IPR036388">
    <property type="entry name" value="WH-like_DNA-bd_sf"/>
</dbReference>